<dbReference type="CDD" id="cd02231">
    <property type="entry name" value="cupin_BLL6423-like"/>
    <property type="match status" value="1"/>
</dbReference>
<comment type="caution">
    <text evidence="2">The sequence shown here is derived from an EMBL/GenBank/DDBJ whole genome shotgun (WGS) entry which is preliminary data.</text>
</comment>
<dbReference type="Pfam" id="PF07883">
    <property type="entry name" value="Cupin_2"/>
    <property type="match status" value="1"/>
</dbReference>
<dbReference type="PANTHER" id="PTHR36156">
    <property type="entry name" value="SLR2101 PROTEIN"/>
    <property type="match status" value="1"/>
</dbReference>
<name>A0ABP0BAS8_9PEZI</name>
<protein>
    <recommendedName>
        <fullName evidence="1">Cupin type-2 domain-containing protein</fullName>
    </recommendedName>
</protein>
<dbReference type="InterPro" id="IPR013096">
    <property type="entry name" value="Cupin_2"/>
</dbReference>
<dbReference type="PANTHER" id="PTHR36156:SF2">
    <property type="entry name" value="CUPIN TYPE-2 DOMAIN-CONTAINING PROTEIN"/>
    <property type="match status" value="1"/>
</dbReference>
<feature type="domain" description="Cupin type-2" evidence="1">
    <location>
        <begin position="72"/>
        <end position="139"/>
    </location>
</feature>
<evidence type="ECO:0000259" key="1">
    <source>
        <dbReference type="Pfam" id="PF07883"/>
    </source>
</evidence>
<gene>
    <name evidence="2" type="ORF">SCUCBS95973_002899</name>
</gene>
<evidence type="ECO:0000313" key="2">
    <source>
        <dbReference type="EMBL" id="CAK7216712.1"/>
    </source>
</evidence>
<dbReference type="InterPro" id="IPR014710">
    <property type="entry name" value="RmlC-like_jellyroll"/>
</dbReference>
<dbReference type="InterPro" id="IPR047142">
    <property type="entry name" value="OryJ/VirC-like"/>
</dbReference>
<dbReference type="Gene3D" id="2.60.120.10">
    <property type="entry name" value="Jelly Rolls"/>
    <property type="match status" value="1"/>
</dbReference>
<reference evidence="2 3" key="1">
    <citation type="submission" date="2024-01" db="EMBL/GenBank/DDBJ databases">
        <authorList>
            <person name="Allen C."/>
            <person name="Tagirdzhanova G."/>
        </authorList>
    </citation>
    <scope>NUCLEOTIDE SEQUENCE [LARGE SCALE GENOMIC DNA]</scope>
</reference>
<evidence type="ECO:0000313" key="3">
    <source>
        <dbReference type="Proteomes" id="UP001642405"/>
    </source>
</evidence>
<dbReference type="SUPFAM" id="SSF51182">
    <property type="entry name" value="RmlC-like cupins"/>
    <property type="match status" value="1"/>
</dbReference>
<proteinExistence type="predicted"/>
<organism evidence="2 3">
    <name type="scientific">Sporothrix curviconia</name>
    <dbReference type="NCBI Taxonomy" id="1260050"/>
    <lineage>
        <taxon>Eukaryota</taxon>
        <taxon>Fungi</taxon>
        <taxon>Dikarya</taxon>
        <taxon>Ascomycota</taxon>
        <taxon>Pezizomycotina</taxon>
        <taxon>Sordariomycetes</taxon>
        <taxon>Sordariomycetidae</taxon>
        <taxon>Ophiostomatales</taxon>
        <taxon>Ophiostomataceae</taxon>
        <taxon>Sporothrix</taxon>
    </lineage>
</organism>
<dbReference type="EMBL" id="CAWUHB010000012">
    <property type="protein sequence ID" value="CAK7216712.1"/>
    <property type="molecule type" value="Genomic_DNA"/>
</dbReference>
<keyword evidence="3" id="KW-1185">Reference proteome</keyword>
<dbReference type="Proteomes" id="UP001642405">
    <property type="component" value="Unassembled WGS sequence"/>
</dbReference>
<sequence>MPRLGKIVSTIVNDDNKGVFETDLDVTPTTLDPKANIRRIYSAARVPVPNIKFNAADELHSIANKQGAEFVLTELQPGAISPMHATPSVDFGVILSGEVVLVLDSGEEKIMSAGDVYVQKSTSHRWENRGTEIVTLVVVLVAAHP</sequence>
<accession>A0ABP0BAS8</accession>
<dbReference type="InterPro" id="IPR011051">
    <property type="entry name" value="RmlC_Cupin_sf"/>
</dbReference>